<dbReference type="GO" id="GO:0016559">
    <property type="term" value="P:peroxisome fission"/>
    <property type="evidence" value="ECO:0007669"/>
    <property type="project" value="TreeGrafter"/>
</dbReference>
<dbReference type="Pfam" id="PF01031">
    <property type="entry name" value="Dynamin_M"/>
    <property type="match status" value="1"/>
</dbReference>
<organism evidence="3 4">
    <name type="scientific">Olpidium bornovanus</name>
    <dbReference type="NCBI Taxonomy" id="278681"/>
    <lineage>
        <taxon>Eukaryota</taxon>
        <taxon>Fungi</taxon>
        <taxon>Fungi incertae sedis</taxon>
        <taxon>Olpidiomycota</taxon>
        <taxon>Olpidiomycotina</taxon>
        <taxon>Olpidiomycetes</taxon>
        <taxon>Olpidiales</taxon>
        <taxon>Olpidiaceae</taxon>
        <taxon>Olpidium</taxon>
    </lineage>
</organism>
<evidence type="ECO:0000313" key="4">
    <source>
        <dbReference type="Proteomes" id="UP000673691"/>
    </source>
</evidence>
<feature type="compositionally biased region" description="Polar residues" evidence="1">
    <location>
        <begin position="378"/>
        <end position="390"/>
    </location>
</feature>
<dbReference type="GO" id="GO:0005874">
    <property type="term" value="C:microtubule"/>
    <property type="evidence" value="ECO:0007669"/>
    <property type="project" value="TreeGrafter"/>
</dbReference>
<comment type="caution">
    <text evidence="3">The sequence shown here is derived from an EMBL/GenBank/DDBJ whole genome shotgun (WGS) entry which is preliminary data.</text>
</comment>
<evidence type="ECO:0000259" key="2">
    <source>
        <dbReference type="Pfam" id="PF01031"/>
    </source>
</evidence>
<dbReference type="InterPro" id="IPR022812">
    <property type="entry name" value="Dynamin"/>
</dbReference>
<evidence type="ECO:0000256" key="1">
    <source>
        <dbReference type="SAM" id="MobiDB-lite"/>
    </source>
</evidence>
<name>A0A8H8DJL7_9FUNG</name>
<dbReference type="GO" id="GO:0003924">
    <property type="term" value="F:GTPase activity"/>
    <property type="evidence" value="ECO:0007669"/>
    <property type="project" value="TreeGrafter"/>
</dbReference>
<proteinExistence type="predicted"/>
<accession>A0A8H8DJL7</accession>
<dbReference type="GO" id="GO:0000266">
    <property type="term" value="P:mitochondrial fission"/>
    <property type="evidence" value="ECO:0007669"/>
    <property type="project" value="TreeGrafter"/>
</dbReference>
<dbReference type="Proteomes" id="UP000673691">
    <property type="component" value="Unassembled WGS sequence"/>
</dbReference>
<dbReference type="OrthoDB" id="5061070at2759"/>
<feature type="region of interest" description="Disordered" evidence="1">
    <location>
        <begin position="265"/>
        <end position="390"/>
    </location>
</feature>
<feature type="domain" description="Dynamin stalk" evidence="2">
    <location>
        <begin position="22"/>
        <end position="194"/>
    </location>
</feature>
<dbReference type="AlphaFoldDB" id="A0A8H8DJL7"/>
<dbReference type="Gene3D" id="1.20.120.1240">
    <property type="entry name" value="Dynamin, middle domain"/>
    <property type="match status" value="1"/>
</dbReference>
<gene>
    <name evidence="3" type="ORF">BJ554DRAFT_7183</name>
</gene>
<dbReference type="GO" id="GO:0005739">
    <property type="term" value="C:mitochondrion"/>
    <property type="evidence" value="ECO:0007669"/>
    <property type="project" value="TreeGrafter"/>
</dbReference>
<reference evidence="3 4" key="1">
    <citation type="journal article" name="Sci. Rep.">
        <title>Genome-scale phylogenetic analyses confirm Olpidium as the closest living zoosporic fungus to the non-flagellated, terrestrial fungi.</title>
        <authorList>
            <person name="Chang Y."/>
            <person name="Rochon D."/>
            <person name="Sekimoto S."/>
            <person name="Wang Y."/>
            <person name="Chovatia M."/>
            <person name="Sandor L."/>
            <person name="Salamov A."/>
            <person name="Grigoriev I.V."/>
            <person name="Stajich J.E."/>
            <person name="Spatafora J.W."/>
        </authorList>
    </citation>
    <scope>NUCLEOTIDE SEQUENCE [LARGE SCALE GENOMIC DNA]</scope>
    <source>
        <strain evidence="3">S191</strain>
    </source>
</reference>
<keyword evidence="4" id="KW-1185">Reference proteome</keyword>
<dbReference type="GO" id="GO:0016020">
    <property type="term" value="C:membrane"/>
    <property type="evidence" value="ECO:0007669"/>
    <property type="project" value="TreeGrafter"/>
</dbReference>
<feature type="compositionally biased region" description="Polar residues" evidence="1">
    <location>
        <begin position="308"/>
        <end position="327"/>
    </location>
</feature>
<dbReference type="GO" id="GO:0048312">
    <property type="term" value="P:intracellular distribution of mitochondria"/>
    <property type="evidence" value="ECO:0007669"/>
    <property type="project" value="TreeGrafter"/>
</dbReference>
<dbReference type="GO" id="GO:0006897">
    <property type="term" value="P:endocytosis"/>
    <property type="evidence" value="ECO:0007669"/>
    <property type="project" value="TreeGrafter"/>
</dbReference>
<sequence>MRVLFSPVVWEEGPDGLRGGFTGHIKQALPDLKAKLNAHMAQAQQELQSYGDVAFTGKAHRVRGRCEVVVSRLETAFEKVQDPIVTKFANDFNASIEGTSPDITTTELCGGARIYYIFNNIFWKNLEAIDPCGNLSVKDIRTAIRNSTGPRPSLFVPEVAFDLLVKPQIKRLEPPSLRCVEYAYEELLKICDGCGGKVGEPGAPGNGAISEAPLPGVGGGLRTFARTACTDADLRGVPHKYTAGVHQHESPGFYRRRRRHFRVGEAVRGQTEKATRRGRKKGRHFLFGLQSHSAPTKAVAEAPELNEGYSSRQMATSVPGTPLQRETNGGKDDMPSPDGPNVAGPSQSHLQQQQHHRRQSQASGSSVGRYSGDLGPSNGASPQPASSLTSAGFAQGKESFLTYFFGGGAGGKSVPGEKLGGVPPPGKDVVTAAAGNALSRSGSAELDNELMMRLGQAPSQLEDLGS</sequence>
<dbReference type="GO" id="GO:0008017">
    <property type="term" value="F:microtubule binding"/>
    <property type="evidence" value="ECO:0007669"/>
    <property type="project" value="TreeGrafter"/>
</dbReference>
<protein>
    <submittedName>
        <fullName evidence="3">Dynamin central region-domain-containing protein</fullName>
    </submittedName>
</protein>
<dbReference type="PANTHER" id="PTHR11566">
    <property type="entry name" value="DYNAMIN"/>
    <property type="match status" value="1"/>
</dbReference>
<feature type="compositionally biased region" description="Basic and acidic residues" evidence="1">
    <location>
        <begin position="265"/>
        <end position="275"/>
    </location>
</feature>
<dbReference type="InterPro" id="IPR000375">
    <property type="entry name" value="Dynamin_stalk"/>
</dbReference>
<dbReference type="EMBL" id="JAEFCI010004802">
    <property type="protein sequence ID" value="KAG5460730.1"/>
    <property type="molecule type" value="Genomic_DNA"/>
</dbReference>
<dbReference type="GO" id="GO:0005777">
    <property type="term" value="C:peroxisome"/>
    <property type="evidence" value="ECO:0007669"/>
    <property type="project" value="TreeGrafter"/>
</dbReference>
<feature type="non-terminal residue" evidence="3">
    <location>
        <position position="466"/>
    </location>
</feature>
<dbReference type="PANTHER" id="PTHR11566:SF235">
    <property type="entry name" value="DYNAMIN-RELATED PROTEIN DNM1"/>
    <property type="match status" value="1"/>
</dbReference>
<evidence type="ECO:0000313" key="3">
    <source>
        <dbReference type="EMBL" id="KAG5460730.1"/>
    </source>
</evidence>